<protein>
    <submittedName>
        <fullName evidence="2">Uncharacterized protein LOC104754178</fullName>
    </submittedName>
</protein>
<name>A0ABM0WQ83_CAMSA</name>
<reference evidence="2" key="2">
    <citation type="submission" date="2025-08" db="UniProtKB">
        <authorList>
            <consortium name="RefSeq"/>
        </authorList>
    </citation>
    <scope>IDENTIFICATION</scope>
    <source>
        <tissue evidence="2">Leaf</tissue>
    </source>
</reference>
<accession>A0ABM0WQ83</accession>
<gene>
    <name evidence="2" type="primary">LOC104754178</name>
</gene>
<evidence type="ECO:0000313" key="1">
    <source>
        <dbReference type="Proteomes" id="UP000694864"/>
    </source>
</evidence>
<proteinExistence type="predicted"/>
<evidence type="ECO:0000313" key="2">
    <source>
        <dbReference type="RefSeq" id="XP_010474618.1"/>
    </source>
</evidence>
<sequence length="220" mass="25650">MANSDWTIAYPSSRSEYLRFEGSDHRPLVISFDPVKRRRSGLFRYDRRLKGNDEVKKLVLEAWNCIPNASVDQRIHRYRTAIITWCKTQHSNSQKEIIALRELLEEAMSDNETPKPSIDSLNHRLLIAYKREEEFWKQRSRQLWLNLGDKNTGFFHAATKVYEEKDIVQVISNYFQDIFTSQAGDKTTVANEALSTCITEEMNSKLITIPNALEIKQACF</sequence>
<dbReference type="GeneID" id="104754178"/>
<reference evidence="1" key="1">
    <citation type="journal article" date="2014" name="Nat. Commun.">
        <title>The emerging biofuel crop Camelina sativa retains a highly undifferentiated hexaploid genome structure.</title>
        <authorList>
            <person name="Kagale S."/>
            <person name="Koh C."/>
            <person name="Nixon J."/>
            <person name="Bollina V."/>
            <person name="Clarke W.E."/>
            <person name="Tuteja R."/>
            <person name="Spillane C."/>
            <person name="Robinson S.J."/>
            <person name="Links M.G."/>
            <person name="Clarke C."/>
            <person name="Higgins E.E."/>
            <person name="Huebert T."/>
            <person name="Sharpe A.G."/>
            <person name="Parkin I.A."/>
        </authorList>
    </citation>
    <scope>NUCLEOTIDE SEQUENCE [LARGE SCALE GENOMIC DNA]</scope>
    <source>
        <strain evidence="1">cv. DH55</strain>
    </source>
</reference>
<keyword evidence="1" id="KW-1185">Reference proteome</keyword>
<organism evidence="1 2">
    <name type="scientific">Camelina sativa</name>
    <name type="common">False flax</name>
    <name type="synonym">Myagrum sativum</name>
    <dbReference type="NCBI Taxonomy" id="90675"/>
    <lineage>
        <taxon>Eukaryota</taxon>
        <taxon>Viridiplantae</taxon>
        <taxon>Streptophyta</taxon>
        <taxon>Embryophyta</taxon>
        <taxon>Tracheophyta</taxon>
        <taxon>Spermatophyta</taxon>
        <taxon>Magnoliopsida</taxon>
        <taxon>eudicotyledons</taxon>
        <taxon>Gunneridae</taxon>
        <taxon>Pentapetalae</taxon>
        <taxon>rosids</taxon>
        <taxon>malvids</taxon>
        <taxon>Brassicales</taxon>
        <taxon>Brassicaceae</taxon>
        <taxon>Camelineae</taxon>
        <taxon>Camelina</taxon>
    </lineage>
</organism>
<dbReference type="Proteomes" id="UP000694864">
    <property type="component" value="Chromosome 16"/>
</dbReference>
<dbReference type="RefSeq" id="XP_010474618.1">
    <property type="nucleotide sequence ID" value="XM_010476316.1"/>
</dbReference>